<dbReference type="EMBL" id="JBJJXI010000019">
    <property type="protein sequence ID" value="KAL3405770.1"/>
    <property type="molecule type" value="Genomic_DNA"/>
</dbReference>
<sequence>MIPRCNEAFLVRAKMHNGASNITGGRQLLHFCNMENHRFELAPRSGVTLQNEKLISPEVETQHHCVYESHRLLLLQQLYRIARTRT</sequence>
<dbReference type="AlphaFoldDB" id="A0ABD2XKX1"/>
<proteinExistence type="predicted"/>
<reference evidence="1 2" key="1">
    <citation type="journal article" date="2024" name="bioRxiv">
        <title>A reference genome for Trichogramma kaykai: A tiny desert-dwelling parasitoid wasp with competing sex-ratio distorters.</title>
        <authorList>
            <person name="Culotta J."/>
            <person name="Lindsey A.R."/>
        </authorList>
    </citation>
    <scope>NUCLEOTIDE SEQUENCE [LARGE SCALE GENOMIC DNA]</scope>
    <source>
        <strain evidence="1 2">KSX58</strain>
    </source>
</reference>
<gene>
    <name evidence="1" type="ORF">TKK_001218</name>
</gene>
<evidence type="ECO:0000313" key="2">
    <source>
        <dbReference type="Proteomes" id="UP001627154"/>
    </source>
</evidence>
<accession>A0ABD2XKX1</accession>
<protein>
    <submittedName>
        <fullName evidence="1">Uncharacterized protein</fullName>
    </submittedName>
</protein>
<dbReference type="Proteomes" id="UP001627154">
    <property type="component" value="Unassembled WGS sequence"/>
</dbReference>
<keyword evidence="2" id="KW-1185">Reference proteome</keyword>
<organism evidence="1 2">
    <name type="scientific">Trichogramma kaykai</name>
    <dbReference type="NCBI Taxonomy" id="54128"/>
    <lineage>
        <taxon>Eukaryota</taxon>
        <taxon>Metazoa</taxon>
        <taxon>Ecdysozoa</taxon>
        <taxon>Arthropoda</taxon>
        <taxon>Hexapoda</taxon>
        <taxon>Insecta</taxon>
        <taxon>Pterygota</taxon>
        <taxon>Neoptera</taxon>
        <taxon>Endopterygota</taxon>
        <taxon>Hymenoptera</taxon>
        <taxon>Apocrita</taxon>
        <taxon>Proctotrupomorpha</taxon>
        <taxon>Chalcidoidea</taxon>
        <taxon>Trichogrammatidae</taxon>
        <taxon>Trichogramma</taxon>
    </lineage>
</organism>
<comment type="caution">
    <text evidence="1">The sequence shown here is derived from an EMBL/GenBank/DDBJ whole genome shotgun (WGS) entry which is preliminary data.</text>
</comment>
<name>A0ABD2XKX1_9HYME</name>
<evidence type="ECO:0000313" key="1">
    <source>
        <dbReference type="EMBL" id="KAL3405770.1"/>
    </source>
</evidence>